<dbReference type="AlphaFoldDB" id="A0AAN7S6U8"/>
<evidence type="ECO:0000313" key="1">
    <source>
        <dbReference type="EMBL" id="KAK4830615.1"/>
    </source>
</evidence>
<organism evidence="1 2">
    <name type="scientific">Mycteria americana</name>
    <name type="common">Wood stork</name>
    <dbReference type="NCBI Taxonomy" id="33587"/>
    <lineage>
        <taxon>Eukaryota</taxon>
        <taxon>Metazoa</taxon>
        <taxon>Chordata</taxon>
        <taxon>Craniata</taxon>
        <taxon>Vertebrata</taxon>
        <taxon>Euteleostomi</taxon>
        <taxon>Archelosauria</taxon>
        <taxon>Archosauria</taxon>
        <taxon>Dinosauria</taxon>
        <taxon>Saurischia</taxon>
        <taxon>Theropoda</taxon>
        <taxon>Coelurosauria</taxon>
        <taxon>Aves</taxon>
        <taxon>Neognathae</taxon>
        <taxon>Neoaves</taxon>
        <taxon>Aequornithes</taxon>
        <taxon>Ciconiiformes</taxon>
        <taxon>Ciconiidae</taxon>
        <taxon>Mycteria</taxon>
    </lineage>
</organism>
<accession>A0AAN7S6U8</accession>
<reference evidence="1 2" key="1">
    <citation type="journal article" date="2023" name="J. Hered.">
        <title>Chromosome-level genome of the wood stork (Mycteria americana) provides insight into avian chromosome evolution.</title>
        <authorList>
            <person name="Flamio R. Jr."/>
            <person name="Ramstad K.M."/>
        </authorList>
    </citation>
    <scope>NUCLEOTIDE SEQUENCE [LARGE SCALE GENOMIC DNA]</scope>
    <source>
        <strain evidence="1">JAX WOST 10</strain>
    </source>
</reference>
<proteinExistence type="predicted"/>
<protein>
    <submittedName>
        <fullName evidence="1">Uncharacterized protein</fullName>
    </submittedName>
</protein>
<comment type="caution">
    <text evidence="1">The sequence shown here is derived from an EMBL/GenBank/DDBJ whole genome shotgun (WGS) entry which is preliminary data.</text>
</comment>
<sequence length="103" mass="12224">MKGLEHLSYRERLRAGTLLCTKLTFRTIYYNPKNSLLVAELGLFSLEKGKHRRNFTNVYKYLMGNNEDKGVKLFSVVLTDRTRGKRHKLKHMKFHLNTRKKIL</sequence>
<keyword evidence="2" id="KW-1185">Reference proteome</keyword>
<gene>
    <name evidence="1" type="ORF">QYF61_012340</name>
</gene>
<name>A0AAN7S6U8_MYCAM</name>
<dbReference type="EMBL" id="JAUNZN010000001">
    <property type="protein sequence ID" value="KAK4830615.1"/>
    <property type="molecule type" value="Genomic_DNA"/>
</dbReference>
<evidence type="ECO:0000313" key="2">
    <source>
        <dbReference type="Proteomes" id="UP001333110"/>
    </source>
</evidence>
<dbReference type="Proteomes" id="UP001333110">
    <property type="component" value="Unassembled WGS sequence"/>
</dbReference>